<keyword evidence="2" id="KW-1185">Reference proteome</keyword>
<proteinExistence type="predicted"/>
<dbReference type="AlphaFoldDB" id="A0A318TPF2"/>
<dbReference type="OrthoDB" id="7853057at2"/>
<evidence type="ECO:0000313" key="1">
    <source>
        <dbReference type="EMBL" id="PYF06732.1"/>
    </source>
</evidence>
<evidence type="ECO:0000313" key="2">
    <source>
        <dbReference type="Proteomes" id="UP000247727"/>
    </source>
</evidence>
<sequence>MKGIVVTAANPILINDAHTAVKNIENFQDEAQKLLHRLSQFRAWYAIKRPDGEWIFAPSKFIGYVDLAANTYSQFEAQMNGRDTEALLQNWFEEEPDNTPTGRELHAKLAQFLGKFGKKKNSKTRISLIATEPESSDENHLELKVVELIDGISKLLSPSARAELRKRMR</sequence>
<dbReference type="RefSeq" id="WP_110807228.1">
    <property type="nucleotide sequence ID" value="NZ_QJTK01000024.1"/>
</dbReference>
<organism evidence="1 2">
    <name type="scientific">Rhodobacter viridis</name>
    <dbReference type="NCBI Taxonomy" id="1054202"/>
    <lineage>
        <taxon>Bacteria</taxon>
        <taxon>Pseudomonadati</taxon>
        <taxon>Pseudomonadota</taxon>
        <taxon>Alphaproteobacteria</taxon>
        <taxon>Rhodobacterales</taxon>
        <taxon>Rhodobacter group</taxon>
        <taxon>Rhodobacter</taxon>
    </lineage>
</organism>
<name>A0A318TPF2_9RHOB</name>
<reference evidence="1 2" key="1">
    <citation type="submission" date="2018-06" db="EMBL/GenBank/DDBJ databases">
        <title>Genomic Encyclopedia of Type Strains, Phase III (KMG-III): the genomes of soil and plant-associated and newly described type strains.</title>
        <authorList>
            <person name="Whitman W."/>
        </authorList>
    </citation>
    <scope>NUCLEOTIDE SEQUENCE [LARGE SCALE GENOMIC DNA]</scope>
    <source>
        <strain evidence="1 2">JA737</strain>
    </source>
</reference>
<protein>
    <submittedName>
        <fullName evidence="1">Uncharacterized protein</fullName>
    </submittedName>
</protein>
<gene>
    <name evidence="1" type="ORF">C8J30_12414</name>
</gene>
<accession>A0A318TPF2</accession>
<comment type="caution">
    <text evidence="1">The sequence shown here is derived from an EMBL/GenBank/DDBJ whole genome shotgun (WGS) entry which is preliminary data.</text>
</comment>
<dbReference type="EMBL" id="QJTK01000024">
    <property type="protein sequence ID" value="PYF06732.1"/>
    <property type="molecule type" value="Genomic_DNA"/>
</dbReference>
<dbReference type="Proteomes" id="UP000247727">
    <property type="component" value="Unassembled WGS sequence"/>
</dbReference>